<dbReference type="InterPro" id="IPR011701">
    <property type="entry name" value="MFS"/>
</dbReference>
<proteinExistence type="predicted"/>
<dbReference type="RefSeq" id="WP_167441138.1">
    <property type="nucleotide sequence ID" value="NZ_CP048049.1"/>
</dbReference>
<keyword evidence="10" id="KW-1185">Reference proteome</keyword>
<feature type="transmembrane region" description="Helical" evidence="7">
    <location>
        <begin position="104"/>
        <end position="125"/>
    </location>
</feature>
<evidence type="ECO:0000256" key="4">
    <source>
        <dbReference type="ARBA" id="ARBA00022692"/>
    </source>
</evidence>
<dbReference type="EMBL" id="CP048049">
    <property type="protein sequence ID" value="QIS43719.1"/>
    <property type="molecule type" value="Genomic_DNA"/>
</dbReference>
<feature type="domain" description="Major facilitator superfamily (MFS) profile" evidence="8">
    <location>
        <begin position="8"/>
        <end position="388"/>
    </location>
</feature>
<feature type="transmembrane region" description="Helical" evidence="7">
    <location>
        <begin position="244"/>
        <end position="264"/>
    </location>
</feature>
<accession>A0AAE6XN82</accession>
<dbReference type="GO" id="GO:0022857">
    <property type="term" value="F:transmembrane transporter activity"/>
    <property type="evidence" value="ECO:0007669"/>
    <property type="project" value="InterPro"/>
</dbReference>
<organism evidence="9 10">
    <name type="scientific">Clavibacter capsici</name>
    <dbReference type="NCBI Taxonomy" id="1874630"/>
    <lineage>
        <taxon>Bacteria</taxon>
        <taxon>Bacillati</taxon>
        <taxon>Actinomycetota</taxon>
        <taxon>Actinomycetes</taxon>
        <taxon>Micrococcales</taxon>
        <taxon>Microbacteriaceae</taxon>
        <taxon>Clavibacter</taxon>
    </lineage>
</organism>
<dbReference type="InterPro" id="IPR020846">
    <property type="entry name" value="MFS_dom"/>
</dbReference>
<evidence type="ECO:0000256" key="2">
    <source>
        <dbReference type="ARBA" id="ARBA00022448"/>
    </source>
</evidence>
<protein>
    <submittedName>
        <fullName evidence="9">MFS transporter</fullName>
    </submittedName>
</protein>
<dbReference type="PANTHER" id="PTHR23517">
    <property type="entry name" value="RESISTANCE PROTEIN MDTM, PUTATIVE-RELATED-RELATED"/>
    <property type="match status" value="1"/>
</dbReference>
<comment type="subcellular location">
    <subcellularLocation>
        <location evidence="1">Cell membrane</location>
        <topology evidence="1">Multi-pass membrane protein</topology>
    </subcellularLocation>
</comment>
<feature type="transmembrane region" description="Helical" evidence="7">
    <location>
        <begin position="171"/>
        <end position="192"/>
    </location>
</feature>
<dbReference type="AlphaFoldDB" id="A0AAE6XN82"/>
<feature type="transmembrane region" description="Helical" evidence="7">
    <location>
        <begin position="335"/>
        <end position="357"/>
    </location>
</feature>
<evidence type="ECO:0000256" key="5">
    <source>
        <dbReference type="ARBA" id="ARBA00022989"/>
    </source>
</evidence>
<keyword evidence="6 7" id="KW-0472">Membrane</keyword>
<dbReference type="InterPro" id="IPR050171">
    <property type="entry name" value="MFS_Transporters"/>
</dbReference>
<evidence type="ECO:0000313" key="10">
    <source>
        <dbReference type="Proteomes" id="UP000503164"/>
    </source>
</evidence>
<feature type="transmembrane region" description="Helical" evidence="7">
    <location>
        <begin position="137"/>
        <end position="159"/>
    </location>
</feature>
<keyword evidence="2" id="KW-0813">Transport</keyword>
<feature type="transmembrane region" description="Helical" evidence="7">
    <location>
        <begin position="297"/>
        <end position="323"/>
    </location>
</feature>
<dbReference type="PROSITE" id="PS50850">
    <property type="entry name" value="MFS"/>
    <property type="match status" value="1"/>
</dbReference>
<sequence length="388" mass="37411">MGRSRTTSSLALVVTCFLAGMALSTAPTPLYPAYEARFAIGPSGVTLLFAGFAVGAIASLLASLRVLRGIDLRAVVALAAGIEAVAAVALALLPSFAGFALGRLLTGVGVGVLASSVSVIIGRIAEAGPPSRASTAALRIAPALSMCGLALGPLVSGLAAPTEPDRLRALYLAYAAVLALGAVAARVVIPPLPAPSAPPAGSAEAARPARPAGWILLGAFLAFSVTGLFGALAPTLLAAMSGDVPVPVSGLVVASVFLAGAVAPQVVRGRAAGIAAGTATLVAGLVLVAAATTAGAIGLFVAAGALSGAGAGIVFSAAFRSALRSADAATRPRASTLVFTAAYAGLAVPVVGVGLLLTAAAPAAAAWLFAAAIAVGAVALRRAAPRGA</sequence>
<dbReference type="PANTHER" id="PTHR23517:SF13">
    <property type="entry name" value="MAJOR FACILITATOR SUPERFAMILY MFS_1"/>
    <property type="match status" value="1"/>
</dbReference>
<keyword evidence="3" id="KW-1003">Cell membrane</keyword>
<reference evidence="9 10" key="1">
    <citation type="journal article" date="2020" name="Mol. Plant Pathol.">
        <title>Plasmid composition and the chpG gene determine the virulence level of Clavibacter capsici natural isolates in pepper.</title>
        <authorList>
            <person name="Hwang I.S."/>
            <person name="Lee H.M."/>
            <person name="Oh E.J."/>
            <person name="Lee S."/>
            <person name="Heu S."/>
            <person name="Oh C.S."/>
        </authorList>
    </citation>
    <scope>NUCLEOTIDE SEQUENCE [LARGE SCALE GENOMIC DNA]</scope>
    <source>
        <strain evidence="9 10">1101</strain>
    </source>
</reference>
<evidence type="ECO:0000259" key="8">
    <source>
        <dbReference type="PROSITE" id="PS50850"/>
    </source>
</evidence>
<keyword evidence="5 7" id="KW-1133">Transmembrane helix</keyword>
<dbReference type="Pfam" id="PF07690">
    <property type="entry name" value="MFS_1"/>
    <property type="match status" value="1"/>
</dbReference>
<evidence type="ECO:0000256" key="1">
    <source>
        <dbReference type="ARBA" id="ARBA00004651"/>
    </source>
</evidence>
<dbReference type="GO" id="GO:0005886">
    <property type="term" value="C:plasma membrane"/>
    <property type="evidence" value="ECO:0007669"/>
    <property type="project" value="UniProtKB-SubCell"/>
</dbReference>
<evidence type="ECO:0000256" key="6">
    <source>
        <dbReference type="ARBA" id="ARBA00023136"/>
    </source>
</evidence>
<feature type="transmembrane region" description="Helical" evidence="7">
    <location>
        <begin position="271"/>
        <end position="291"/>
    </location>
</feature>
<keyword evidence="4 7" id="KW-0812">Transmembrane</keyword>
<feature type="transmembrane region" description="Helical" evidence="7">
    <location>
        <begin position="213"/>
        <end position="232"/>
    </location>
</feature>
<dbReference type="Gene3D" id="1.20.1250.20">
    <property type="entry name" value="MFS general substrate transporter like domains"/>
    <property type="match status" value="1"/>
</dbReference>
<evidence type="ECO:0000256" key="3">
    <source>
        <dbReference type="ARBA" id="ARBA00022475"/>
    </source>
</evidence>
<gene>
    <name evidence="9" type="ORF">GW570_00680</name>
</gene>
<evidence type="ECO:0000313" key="9">
    <source>
        <dbReference type="EMBL" id="QIS43719.1"/>
    </source>
</evidence>
<feature type="transmembrane region" description="Helical" evidence="7">
    <location>
        <begin position="74"/>
        <end position="98"/>
    </location>
</feature>
<dbReference type="InterPro" id="IPR036259">
    <property type="entry name" value="MFS_trans_sf"/>
</dbReference>
<name>A0AAE6XN82_9MICO</name>
<dbReference type="SUPFAM" id="SSF103473">
    <property type="entry name" value="MFS general substrate transporter"/>
    <property type="match status" value="1"/>
</dbReference>
<dbReference type="Proteomes" id="UP000503164">
    <property type="component" value="Chromosome"/>
</dbReference>
<evidence type="ECO:0000256" key="7">
    <source>
        <dbReference type="SAM" id="Phobius"/>
    </source>
</evidence>
<feature type="transmembrane region" description="Helical" evidence="7">
    <location>
        <begin position="40"/>
        <end position="62"/>
    </location>
</feature>
<feature type="transmembrane region" description="Helical" evidence="7">
    <location>
        <begin position="363"/>
        <end position="380"/>
    </location>
</feature>